<evidence type="ECO:0000256" key="1">
    <source>
        <dbReference type="ARBA" id="ARBA00023015"/>
    </source>
</evidence>
<dbReference type="InterPro" id="IPR011663">
    <property type="entry name" value="UTRA"/>
</dbReference>
<dbReference type="PANTHER" id="PTHR44846">
    <property type="entry name" value="MANNOSYL-D-GLYCERATE TRANSPORT/METABOLISM SYSTEM REPRESSOR MNGR-RELATED"/>
    <property type="match status" value="1"/>
</dbReference>
<evidence type="ECO:0000256" key="2">
    <source>
        <dbReference type="ARBA" id="ARBA00023125"/>
    </source>
</evidence>
<name>A0A1G8B5H5_9MICO</name>
<dbReference type="Pfam" id="PF00392">
    <property type="entry name" value="GntR"/>
    <property type="match status" value="1"/>
</dbReference>
<dbReference type="PRINTS" id="PR00035">
    <property type="entry name" value="HTHGNTR"/>
</dbReference>
<proteinExistence type="predicted"/>
<keyword evidence="3" id="KW-0804">Transcription</keyword>
<dbReference type="CDD" id="cd07377">
    <property type="entry name" value="WHTH_GntR"/>
    <property type="match status" value="1"/>
</dbReference>
<dbReference type="InterPro" id="IPR036390">
    <property type="entry name" value="WH_DNA-bd_sf"/>
</dbReference>
<dbReference type="RefSeq" id="WP_092502428.1">
    <property type="nucleotide sequence ID" value="NZ_LT629695.1"/>
</dbReference>
<dbReference type="Proteomes" id="UP000198822">
    <property type="component" value="Chromosome I"/>
</dbReference>
<dbReference type="PANTHER" id="PTHR44846:SF1">
    <property type="entry name" value="MANNOSYL-D-GLYCERATE TRANSPORT_METABOLISM SYSTEM REPRESSOR MNGR-RELATED"/>
    <property type="match status" value="1"/>
</dbReference>
<dbReference type="SMART" id="SM00866">
    <property type="entry name" value="UTRA"/>
    <property type="match status" value="1"/>
</dbReference>
<dbReference type="Pfam" id="PF07702">
    <property type="entry name" value="UTRA"/>
    <property type="match status" value="1"/>
</dbReference>
<dbReference type="SMART" id="SM00345">
    <property type="entry name" value="HTH_GNTR"/>
    <property type="match status" value="1"/>
</dbReference>
<keyword evidence="6" id="KW-1185">Reference proteome</keyword>
<organism evidence="5 6">
    <name type="scientific">Agrococcus jejuensis</name>
    <dbReference type="NCBI Taxonomy" id="399736"/>
    <lineage>
        <taxon>Bacteria</taxon>
        <taxon>Bacillati</taxon>
        <taxon>Actinomycetota</taxon>
        <taxon>Actinomycetes</taxon>
        <taxon>Micrococcales</taxon>
        <taxon>Microbacteriaceae</taxon>
        <taxon>Agrococcus</taxon>
    </lineage>
</organism>
<dbReference type="InterPro" id="IPR000524">
    <property type="entry name" value="Tscrpt_reg_HTH_GntR"/>
</dbReference>
<dbReference type="InterPro" id="IPR050679">
    <property type="entry name" value="Bact_HTH_transcr_reg"/>
</dbReference>
<dbReference type="GO" id="GO:0003677">
    <property type="term" value="F:DNA binding"/>
    <property type="evidence" value="ECO:0007669"/>
    <property type="project" value="UniProtKB-KW"/>
</dbReference>
<evidence type="ECO:0000259" key="4">
    <source>
        <dbReference type="PROSITE" id="PS50949"/>
    </source>
</evidence>
<dbReference type="InterPro" id="IPR036388">
    <property type="entry name" value="WH-like_DNA-bd_sf"/>
</dbReference>
<gene>
    <name evidence="5" type="ORF">SAMN04489720_0674</name>
</gene>
<dbReference type="GO" id="GO:0003700">
    <property type="term" value="F:DNA-binding transcription factor activity"/>
    <property type="evidence" value="ECO:0007669"/>
    <property type="project" value="InterPro"/>
</dbReference>
<feature type="domain" description="HTH gntR-type" evidence="4">
    <location>
        <begin position="13"/>
        <end position="81"/>
    </location>
</feature>
<dbReference type="AlphaFoldDB" id="A0A1G8B5H5"/>
<evidence type="ECO:0000313" key="6">
    <source>
        <dbReference type="Proteomes" id="UP000198822"/>
    </source>
</evidence>
<dbReference type="PROSITE" id="PS50949">
    <property type="entry name" value="HTH_GNTR"/>
    <property type="match status" value="1"/>
</dbReference>
<dbReference type="SUPFAM" id="SSF64288">
    <property type="entry name" value="Chorismate lyase-like"/>
    <property type="match status" value="1"/>
</dbReference>
<keyword evidence="2" id="KW-0238">DNA-binding</keyword>
<keyword evidence="1" id="KW-0805">Transcription regulation</keyword>
<dbReference type="GO" id="GO:0045892">
    <property type="term" value="P:negative regulation of DNA-templated transcription"/>
    <property type="evidence" value="ECO:0007669"/>
    <property type="project" value="TreeGrafter"/>
</dbReference>
<dbReference type="Gene3D" id="1.10.10.10">
    <property type="entry name" value="Winged helix-like DNA-binding domain superfamily/Winged helix DNA-binding domain"/>
    <property type="match status" value="1"/>
</dbReference>
<dbReference type="Gene3D" id="3.40.1410.10">
    <property type="entry name" value="Chorismate lyase-like"/>
    <property type="match status" value="1"/>
</dbReference>
<evidence type="ECO:0000313" key="5">
    <source>
        <dbReference type="EMBL" id="SDH28395.1"/>
    </source>
</evidence>
<accession>A0A1G8B5H5</accession>
<sequence>MESAREQQAAPQRLRYREVAAAIDVEIASGAVAVGSRLPSEATLAARHDVARGTVRKALAHLQRRGVVAPQRGAGWVVQSPVRAYGLAGFRSFAQWARSRGLEPGGLVVASADAIADAALARRMRIPVGDAVLHVTRVRTLDGQRVMVERSTYPSWVAPVVRDQPRDAPSVAELLADAGFAEAEGSHRLDAVAASSDDARLLGVPRSSPLLLVDRHAIGADGRTIDVSDDRYLPGTVTFEVRSDGR</sequence>
<dbReference type="EMBL" id="LT629695">
    <property type="protein sequence ID" value="SDH28395.1"/>
    <property type="molecule type" value="Genomic_DNA"/>
</dbReference>
<evidence type="ECO:0000256" key="3">
    <source>
        <dbReference type="ARBA" id="ARBA00023163"/>
    </source>
</evidence>
<dbReference type="OrthoDB" id="3210131at2"/>
<reference evidence="6" key="1">
    <citation type="submission" date="2016-10" db="EMBL/GenBank/DDBJ databases">
        <authorList>
            <person name="Varghese N."/>
            <person name="Submissions S."/>
        </authorList>
    </citation>
    <scope>NUCLEOTIDE SEQUENCE [LARGE SCALE GENOMIC DNA]</scope>
    <source>
        <strain evidence="6">DSM 22002</strain>
    </source>
</reference>
<dbReference type="InterPro" id="IPR028978">
    <property type="entry name" value="Chorismate_lyase_/UTRA_dom_sf"/>
</dbReference>
<protein>
    <submittedName>
        <fullName evidence="5">GntR family transcriptional regulator</fullName>
    </submittedName>
</protein>
<dbReference type="STRING" id="399736.SAMN04489720_0674"/>
<dbReference type="SUPFAM" id="SSF46785">
    <property type="entry name" value="Winged helix' DNA-binding domain"/>
    <property type="match status" value="1"/>
</dbReference>